<feature type="region of interest" description="Disordered" evidence="5">
    <location>
        <begin position="188"/>
        <end position="272"/>
    </location>
</feature>
<gene>
    <name evidence="7" type="ORF">FTOL_08597</name>
</gene>
<evidence type="ECO:0000256" key="3">
    <source>
        <dbReference type="ARBA" id="ARBA00022801"/>
    </source>
</evidence>
<dbReference type="InterPro" id="IPR044613">
    <property type="entry name" value="Nep1/2-like"/>
</dbReference>
<keyword evidence="4" id="KW-0788">Thiol protease</keyword>
<name>A0AAE8MD29_9HYPO</name>
<keyword evidence="3" id="KW-0378">Hydrolase</keyword>
<comment type="caution">
    <text evidence="7">The sequence shown here is derived from an EMBL/GenBank/DDBJ whole genome shotgun (WGS) entry which is preliminary data.</text>
</comment>
<evidence type="ECO:0000259" key="6">
    <source>
        <dbReference type="PROSITE" id="PS50600"/>
    </source>
</evidence>
<feature type="compositionally biased region" description="Low complexity" evidence="5">
    <location>
        <begin position="188"/>
        <end position="201"/>
    </location>
</feature>
<keyword evidence="8" id="KW-1185">Reference proteome</keyword>
<evidence type="ECO:0000256" key="2">
    <source>
        <dbReference type="ARBA" id="ARBA00022670"/>
    </source>
</evidence>
<dbReference type="EMBL" id="ONZP01000304">
    <property type="protein sequence ID" value="SPJ80205.1"/>
    <property type="molecule type" value="Genomic_DNA"/>
</dbReference>
<evidence type="ECO:0000256" key="1">
    <source>
        <dbReference type="ARBA" id="ARBA00005234"/>
    </source>
</evidence>
<dbReference type="SUPFAM" id="SSF54001">
    <property type="entry name" value="Cysteine proteinases"/>
    <property type="match status" value="1"/>
</dbReference>
<dbReference type="GO" id="GO:0008234">
    <property type="term" value="F:cysteine-type peptidase activity"/>
    <property type="evidence" value="ECO:0007669"/>
    <property type="project" value="UniProtKB-KW"/>
</dbReference>
<dbReference type="PROSITE" id="PS50600">
    <property type="entry name" value="ULP_PROTEASE"/>
    <property type="match status" value="1"/>
</dbReference>
<evidence type="ECO:0000313" key="8">
    <source>
        <dbReference type="Proteomes" id="UP001187734"/>
    </source>
</evidence>
<dbReference type="PANTHER" id="PTHR46468:SF1">
    <property type="entry name" value="SENTRIN-SPECIFIC PROTEASE 8"/>
    <property type="match status" value="1"/>
</dbReference>
<dbReference type="Gene3D" id="3.40.395.10">
    <property type="entry name" value="Adenoviral Proteinase, Chain A"/>
    <property type="match status" value="1"/>
</dbReference>
<dbReference type="AlphaFoldDB" id="A0AAE8MD29"/>
<comment type="similarity">
    <text evidence="1">Belongs to the peptidase C48 family.</text>
</comment>
<reference evidence="7" key="1">
    <citation type="submission" date="2018-03" db="EMBL/GenBank/DDBJ databases">
        <authorList>
            <person name="Guldener U."/>
        </authorList>
    </citation>
    <scope>NUCLEOTIDE SEQUENCE</scope>
</reference>
<dbReference type="GO" id="GO:0019784">
    <property type="term" value="F:deNEDDylase activity"/>
    <property type="evidence" value="ECO:0007669"/>
    <property type="project" value="InterPro"/>
</dbReference>
<proteinExistence type="inferred from homology"/>
<accession>A0AAE8MD29</accession>
<dbReference type="Pfam" id="PF02902">
    <property type="entry name" value="Peptidase_C48"/>
    <property type="match status" value="1"/>
</dbReference>
<feature type="domain" description="Ubiquitin-like protease family profile" evidence="6">
    <location>
        <begin position="313"/>
        <end position="452"/>
    </location>
</feature>
<dbReference type="PANTHER" id="PTHR46468">
    <property type="entry name" value="SENTRIN-SPECIFIC PROTEASE 8"/>
    <property type="match status" value="1"/>
</dbReference>
<protein>
    <recommendedName>
        <fullName evidence="6">Ubiquitin-like protease family profile domain-containing protein</fullName>
    </recommendedName>
</protein>
<dbReference type="Proteomes" id="UP001187734">
    <property type="component" value="Unassembled WGS sequence"/>
</dbReference>
<dbReference type="GO" id="GO:0000338">
    <property type="term" value="P:protein deneddylation"/>
    <property type="evidence" value="ECO:0007669"/>
    <property type="project" value="TreeGrafter"/>
</dbReference>
<evidence type="ECO:0000256" key="5">
    <source>
        <dbReference type="SAM" id="MobiDB-lite"/>
    </source>
</evidence>
<evidence type="ECO:0000313" key="7">
    <source>
        <dbReference type="EMBL" id="SPJ80205.1"/>
    </source>
</evidence>
<sequence>MSDLDSDDASLPAAVNDCLVDLTNVATNLLDGDMALLDAWRRLESRFDSNAVSNVPANVLRLVTDLVFADELAALHSTARLVIIARLFRTPRSVTLFVMKRQSNNATVVTATRNLLGRGQPAVTFSEFYETAEQKCRERLTVNRPVQHATLIRETFKAFGDFIWPSPAAAPHNALVQQALVLVPAPAPAQDQAQNQHQQHLQDQDEGPEEAGLQDQFPPVSEDEEFMPQPARSSSPMAAGFDQTPVGSQSPEVGRHDNANFDPDASSLDPVLSPIRIDKDNDAELLGGDNLPAASQPQDAIDPQRQRAIVPFVELVESVMSRLAPGQWLNDNIINTTLSRLSSEHLGVVSSFFLGSPRLLEPFRHLFATKSMILIPAHDEEATHWRLYVWSSPNQLAVLDPMLGLPDNTTDRVSRAIEAIIEQNVELSAAAVPQQPNAYDCGVFVVRFAQWVASASQDTVTDSLALRCHVAGLVLISEAATLPPWTPKGNITALMKVS</sequence>
<dbReference type="InterPro" id="IPR038765">
    <property type="entry name" value="Papain-like_cys_pep_sf"/>
</dbReference>
<dbReference type="GO" id="GO:0006508">
    <property type="term" value="P:proteolysis"/>
    <property type="evidence" value="ECO:0007669"/>
    <property type="project" value="UniProtKB-KW"/>
</dbReference>
<organism evidence="7 8">
    <name type="scientific">Fusarium torulosum</name>
    <dbReference type="NCBI Taxonomy" id="33205"/>
    <lineage>
        <taxon>Eukaryota</taxon>
        <taxon>Fungi</taxon>
        <taxon>Dikarya</taxon>
        <taxon>Ascomycota</taxon>
        <taxon>Pezizomycotina</taxon>
        <taxon>Sordariomycetes</taxon>
        <taxon>Hypocreomycetidae</taxon>
        <taxon>Hypocreales</taxon>
        <taxon>Nectriaceae</taxon>
        <taxon>Fusarium</taxon>
    </lineage>
</organism>
<keyword evidence="2" id="KW-0645">Protease</keyword>
<evidence type="ECO:0000256" key="4">
    <source>
        <dbReference type="ARBA" id="ARBA00022807"/>
    </source>
</evidence>
<dbReference type="InterPro" id="IPR003653">
    <property type="entry name" value="Peptidase_C48_C"/>
</dbReference>